<evidence type="ECO:0000256" key="1">
    <source>
        <dbReference type="SAM" id="MobiDB-lite"/>
    </source>
</evidence>
<evidence type="ECO:0000313" key="2">
    <source>
        <dbReference type="EMBL" id="KAJ6957265.1"/>
    </source>
</evidence>
<name>A0AAD6PQB1_9ROSI</name>
<proteinExistence type="predicted"/>
<gene>
    <name evidence="2" type="ORF">NC653_039259</name>
</gene>
<dbReference type="Proteomes" id="UP001164929">
    <property type="component" value="Chromosome 18"/>
</dbReference>
<comment type="caution">
    <text evidence="2">The sequence shown here is derived from an EMBL/GenBank/DDBJ whole genome shotgun (WGS) entry which is preliminary data.</text>
</comment>
<protein>
    <submittedName>
        <fullName evidence="2">Uncharacterized protein</fullName>
    </submittedName>
</protein>
<accession>A0AAD6PQB1</accession>
<dbReference type="AlphaFoldDB" id="A0AAD6PQB1"/>
<feature type="region of interest" description="Disordered" evidence="1">
    <location>
        <begin position="1"/>
        <end position="24"/>
    </location>
</feature>
<keyword evidence="3" id="KW-1185">Reference proteome</keyword>
<evidence type="ECO:0000313" key="3">
    <source>
        <dbReference type="Proteomes" id="UP001164929"/>
    </source>
</evidence>
<feature type="compositionally biased region" description="Basic and acidic residues" evidence="1">
    <location>
        <begin position="1"/>
        <end position="11"/>
    </location>
</feature>
<sequence>MADHQNGEKPQRSPQTRRRRENDILVPRNKSRTHAIDASQLLRVRHPKNISFSGTISNASLSFATLNITLTTQNRDKANASAEEAFEDCCDD</sequence>
<reference evidence="2 3" key="1">
    <citation type="journal article" date="2023" name="Mol. Ecol. Resour.">
        <title>Chromosome-level genome assembly of a triploid poplar Populus alba 'Berolinensis'.</title>
        <authorList>
            <person name="Chen S."/>
            <person name="Yu Y."/>
            <person name="Wang X."/>
            <person name="Wang S."/>
            <person name="Zhang T."/>
            <person name="Zhou Y."/>
            <person name="He R."/>
            <person name="Meng N."/>
            <person name="Wang Y."/>
            <person name="Liu W."/>
            <person name="Liu Z."/>
            <person name="Liu J."/>
            <person name="Guo Q."/>
            <person name="Huang H."/>
            <person name="Sederoff R.R."/>
            <person name="Wang G."/>
            <person name="Qu G."/>
            <person name="Chen S."/>
        </authorList>
    </citation>
    <scope>NUCLEOTIDE SEQUENCE [LARGE SCALE GENOMIC DNA]</scope>
    <source>
        <strain evidence="2">SC-2020</strain>
    </source>
</reference>
<dbReference type="EMBL" id="JAQIZT010000018">
    <property type="protein sequence ID" value="KAJ6957265.1"/>
    <property type="molecule type" value="Genomic_DNA"/>
</dbReference>
<organism evidence="2 3">
    <name type="scientific">Populus alba x Populus x berolinensis</name>
    <dbReference type="NCBI Taxonomy" id="444605"/>
    <lineage>
        <taxon>Eukaryota</taxon>
        <taxon>Viridiplantae</taxon>
        <taxon>Streptophyta</taxon>
        <taxon>Embryophyta</taxon>
        <taxon>Tracheophyta</taxon>
        <taxon>Spermatophyta</taxon>
        <taxon>Magnoliopsida</taxon>
        <taxon>eudicotyledons</taxon>
        <taxon>Gunneridae</taxon>
        <taxon>Pentapetalae</taxon>
        <taxon>rosids</taxon>
        <taxon>fabids</taxon>
        <taxon>Malpighiales</taxon>
        <taxon>Salicaceae</taxon>
        <taxon>Saliceae</taxon>
        <taxon>Populus</taxon>
    </lineage>
</organism>